<dbReference type="InterPro" id="IPR050354">
    <property type="entry name" value="F-box/kelch-repeat_ARATH"/>
</dbReference>
<accession>A0ABC8L5I8</accession>
<name>A0ABC8L5I8_ERUVS</name>
<feature type="region of interest" description="Disordered" evidence="1">
    <location>
        <begin position="1"/>
        <end position="21"/>
    </location>
</feature>
<dbReference type="Proteomes" id="UP001642260">
    <property type="component" value="Unassembled WGS sequence"/>
</dbReference>
<feature type="domain" description="F-box" evidence="2">
    <location>
        <begin position="15"/>
        <end position="61"/>
    </location>
</feature>
<evidence type="ECO:0000256" key="1">
    <source>
        <dbReference type="SAM" id="MobiDB-lite"/>
    </source>
</evidence>
<dbReference type="SMART" id="SM00612">
    <property type="entry name" value="Kelch"/>
    <property type="match status" value="1"/>
</dbReference>
<reference evidence="3 4" key="1">
    <citation type="submission" date="2022-03" db="EMBL/GenBank/DDBJ databases">
        <authorList>
            <person name="Macdonald S."/>
            <person name="Ahmed S."/>
            <person name="Newling K."/>
        </authorList>
    </citation>
    <scope>NUCLEOTIDE SEQUENCE [LARGE SCALE GENOMIC DNA]</scope>
</reference>
<dbReference type="PROSITE" id="PS50181">
    <property type="entry name" value="FBOX"/>
    <property type="match status" value="1"/>
</dbReference>
<dbReference type="InterPro" id="IPR001810">
    <property type="entry name" value="F-box_dom"/>
</dbReference>
<dbReference type="SUPFAM" id="SSF81383">
    <property type="entry name" value="F-box domain"/>
    <property type="match status" value="1"/>
</dbReference>
<dbReference type="EMBL" id="CAKOAT010398488">
    <property type="protein sequence ID" value="CAH8366449.1"/>
    <property type="molecule type" value="Genomic_DNA"/>
</dbReference>
<dbReference type="InterPro" id="IPR015915">
    <property type="entry name" value="Kelch-typ_b-propeller"/>
</dbReference>
<keyword evidence="4" id="KW-1185">Reference proteome</keyword>
<organism evidence="3 4">
    <name type="scientific">Eruca vesicaria subsp. sativa</name>
    <name type="common">Garden rocket</name>
    <name type="synonym">Eruca sativa</name>
    <dbReference type="NCBI Taxonomy" id="29727"/>
    <lineage>
        <taxon>Eukaryota</taxon>
        <taxon>Viridiplantae</taxon>
        <taxon>Streptophyta</taxon>
        <taxon>Embryophyta</taxon>
        <taxon>Tracheophyta</taxon>
        <taxon>Spermatophyta</taxon>
        <taxon>Magnoliopsida</taxon>
        <taxon>eudicotyledons</taxon>
        <taxon>Gunneridae</taxon>
        <taxon>Pentapetalae</taxon>
        <taxon>rosids</taxon>
        <taxon>malvids</taxon>
        <taxon>Brassicales</taxon>
        <taxon>Brassicaceae</taxon>
        <taxon>Brassiceae</taxon>
        <taxon>Eruca</taxon>
    </lineage>
</organism>
<dbReference type="SUPFAM" id="SSF117281">
    <property type="entry name" value="Kelch motif"/>
    <property type="match status" value="1"/>
</dbReference>
<dbReference type="PANTHER" id="PTHR24414:SF125">
    <property type="entry name" value="F-BOX DOMAIN-CONTAINING PROTEIN"/>
    <property type="match status" value="1"/>
</dbReference>
<gene>
    <name evidence="3" type="ORF">ERUC_LOCUS30589</name>
</gene>
<dbReference type="InterPro" id="IPR057499">
    <property type="entry name" value="Kelch_FKB95"/>
</dbReference>
<dbReference type="InterPro" id="IPR006652">
    <property type="entry name" value="Kelch_1"/>
</dbReference>
<dbReference type="AlphaFoldDB" id="A0ABC8L5I8"/>
<dbReference type="CDD" id="cd22152">
    <property type="entry name" value="F-box_AtAFR-like"/>
    <property type="match status" value="1"/>
</dbReference>
<dbReference type="Pfam" id="PF00646">
    <property type="entry name" value="F-box"/>
    <property type="match status" value="1"/>
</dbReference>
<dbReference type="Pfam" id="PF25210">
    <property type="entry name" value="Kelch_FKB95"/>
    <property type="match status" value="1"/>
</dbReference>
<dbReference type="InterPro" id="IPR036047">
    <property type="entry name" value="F-box-like_dom_sf"/>
</dbReference>
<dbReference type="PANTHER" id="PTHR24414">
    <property type="entry name" value="F-BOX/KELCH-REPEAT PROTEIN SKIP4"/>
    <property type="match status" value="1"/>
</dbReference>
<dbReference type="SMART" id="SM00256">
    <property type="entry name" value="FBOX"/>
    <property type="match status" value="1"/>
</dbReference>
<evidence type="ECO:0000313" key="3">
    <source>
        <dbReference type="EMBL" id="CAH8366449.1"/>
    </source>
</evidence>
<proteinExistence type="predicted"/>
<evidence type="ECO:0000259" key="2">
    <source>
        <dbReference type="PROSITE" id="PS50181"/>
    </source>
</evidence>
<protein>
    <recommendedName>
        <fullName evidence="2">F-box domain-containing protein</fullName>
    </recommendedName>
</protein>
<dbReference type="Gene3D" id="2.120.10.80">
    <property type="entry name" value="Kelch-type beta propeller"/>
    <property type="match status" value="1"/>
</dbReference>
<comment type="caution">
    <text evidence="3">The sequence shown here is derived from an EMBL/GenBank/DDBJ whole genome shotgun (WGS) entry which is preliminary data.</text>
</comment>
<sequence length="397" mass="45587">MTSAEVEPTKKKKKVPEPSSLPDELTENILARVSRWKYASLSLVSKSFHSLLSSKEIYRTRSQIGATETCIYVWLTFRDHSRAKWFSLRTKPNTQTRTKRRWKTGFKRDSSGMLVVPIPSSLTYSYPHRSHIEVVGSDIYIIGGYYKKPSSSVQIMDCQSHTWRDGPNMNVARTHPHTVLLDEKIYVMGGCDIDEYYANWIEVFDLNTQSWTAFPGPDVDELRNFLRQRCCYIVNVFEGKIYLLGGDEEYSYEPKDGTWKLVNEISSFLSDDSVQDWCEIGKVICCCTRSGYLKWSASELEGGRVWRKIKGLKKLCEQPTMGLKSGYAFKLLDCGGKLLVMWCRRCPIKGSNKIWYAKISLESRRNGREVWGKVECVDVLTFPVESYECFDSVAASV</sequence>
<evidence type="ECO:0000313" key="4">
    <source>
        <dbReference type="Proteomes" id="UP001642260"/>
    </source>
</evidence>